<feature type="compositionally biased region" description="Pro residues" evidence="2">
    <location>
        <begin position="400"/>
        <end position="409"/>
    </location>
</feature>
<organism evidence="3 4">
    <name type="scientific">Arabis alpina</name>
    <name type="common">Alpine rock-cress</name>
    <dbReference type="NCBI Taxonomy" id="50452"/>
    <lineage>
        <taxon>Eukaryota</taxon>
        <taxon>Viridiplantae</taxon>
        <taxon>Streptophyta</taxon>
        <taxon>Embryophyta</taxon>
        <taxon>Tracheophyta</taxon>
        <taxon>Spermatophyta</taxon>
        <taxon>Magnoliopsida</taxon>
        <taxon>eudicotyledons</taxon>
        <taxon>Gunneridae</taxon>
        <taxon>Pentapetalae</taxon>
        <taxon>rosids</taxon>
        <taxon>malvids</taxon>
        <taxon>Brassicales</taxon>
        <taxon>Brassicaceae</taxon>
        <taxon>Arabideae</taxon>
        <taxon>Arabis</taxon>
    </lineage>
</organism>
<keyword evidence="1" id="KW-0175">Coiled coil</keyword>
<evidence type="ECO:0000256" key="2">
    <source>
        <dbReference type="SAM" id="MobiDB-lite"/>
    </source>
</evidence>
<keyword evidence="4" id="KW-1185">Reference proteome</keyword>
<dbReference type="EMBL" id="CM002875">
    <property type="protein sequence ID" value="KFK29462.1"/>
    <property type="molecule type" value="Genomic_DNA"/>
</dbReference>
<feature type="coiled-coil region" evidence="1">
    <location>
        <begin position="265"/>
        <end position="292"/>
    </location>
</feature>
<reference evidence="4" key="1">
    <citation type="journal article" date="2015" name="Nat. Plants">
        <title>Genome expansion of Arabis alpina linked with retrotransposition and reduced symmetric DNA methylation.</title>
        <authorList>
            <person name="Willing E.M."/>
            <person name="Rawat V."/>
            <person name="Mandakova T."/>
            <person name="Maumus F."/>
            <person name="James G.V."/>
            <person name="Nordstroem K.J."/>
            <person name="Becker C."/>
            <person name="Warthmann N."/>
            <person name="Chica C."/>
            <person name="Szarzynska B."/>
            <person name="Zytnicki M."/>
            <person name="Albani M.C."/>
            <person name="Kiefer C."/>
            <person name="Bergonzi S."/>
            <person name="Castaings L."/>
            <person name="Mateos J.L."/>
            <person name="Berns M.C."/>
            <person name="Bujdoso N."/>
            <person name="Piofczyk T."/>
            <person name="de Lorenzo L."/>
            <person name="Barrero-Sicilia C."/>
            <person name="Mateos I."/>
            <person name="Piednoel M."/>
            <person name="Hagmann J."/>
            <person name="Chen-Min-Tao R."/>
            <person name="Iglesias-Fernandez R."/>
            <person name="Schuster S.C."/>
            <person name="Alonso-Blanco C."/>
            <person name="Roudier F."/>
            <person name="Carbonero P."/>
            <person name="Paz-Ares J."/>
            <person name="Davis S.J."/>
            <person name="Pecinka A."/>
            <person name="Quesneville H."/>
            <person name="Colot V."/>
            <person name="Lysak M.A."/>
            <person name="Weigel D."/>
            <person name="Coupland G."/>
            <person name="Schneeberger K."/>
        </authorList>
    </citation>
    <scope>NUCLEOTIDE SEQUENCE [LARGE SCALE GENOMIC DNA]</scope>
    <source>
        <strain evidence="4">cv. Pajares</strain>
    </source>
</reference>
<sequence length="439" mass="48119">MRGATPGILAFNTPSILICPRKSRRLSEVSNRSDVKVTVDPSAIVVIRDDSQKVSSATDAANMQRADDASARGSVLGELNEPKGPGDASGSQGKGKVDPVDKKTEKKKIAAKAKADLEAGRIPAFRIGGTCEVFPSEAPVAQILGVTPPTSLPINFDSVTIPPCSAVQTAVNVHQPLLPRVPPLAPLTRSASEFSSESSLSKRRRTCQWMFSHVDTVMHFRNAAPHHKATLISLIGDVGVSLPNPDRLSISELLFFDWDSDIISASALKEEKQRLEEEVKKRDVHLEEASRLMEDCHRQERDEVRRRADEIANGSSVRSTRHSSRLERIRLYLVTLHAQEEVKAQFCYRRGARISLEKMVEAEYELPPGLLENYAKEEGEYLAQAESFSADSLGDDTLFPTPPPPPAGPPRDVASQVPEGISEHKLFLSPQDNQDGDQV</sequence>
<evidence type="ECO:0000313" key="4">
    <source>
        <dbReference type="Proteomes" id="UP000029120"/>
    </source>
</evidence>
<evidence type="ECO:0000256" key="1">
    <source>
        <dbReference type="SAM" id="Coils"/>
    </source>
</evidence>
<dbReference type="AlphaFoldDB" id="A0A087GHW0"/>
<evidence type="ECO:0000313" key="3">
    <source>
        <dbReference type="EMBL" id="KFK29462.1"/>
    </source>
</evidence>
<feature type="compositionally biased region" description="Basic and acidic residues" evidence="2">
    <location>
        <begin position="95"/>
        <end position="106"/>
    </location>
</feature>
<dbReference type="Gramene" id="KFK29462">
    <property type="protein sequence ID" value="KFK29462"/>
    <property type="gene ID" value="AALP_AA7G137300"/>
</dbReference>
<gene>
    <name evidence="3" type="ordered locus">AALP_Aa7g137300</name>
</gene>
<protein>
    <submittedName>
        <fullName evidence="3">Uncharacterized protein</fullName>
    </submittedName>
</protein>
<dbReference type="Proteomes" id="UP000029120">
    <property type="component" value="Chromosome 7"/>
</dbReference>
<feature type="region of interest" description="Disordered" evidence="2">
    <location>
        <begin position="391"/>
        <end position="439"/>
    </location>
</feature>
<proteinExistence type="predicted"/>
<name>A0A087GHW0_ARAAL</name>
<accession>A0A087GHW0</accession>
<feature type="region of interest" description="Disordered" evidence="2">
    <location>
        <begin position="50"/>
        <end position="106"/>
    </location>
</feature>